<dbReference type="PANTHER" id="PTHR33525:SF6">
    <property type="entry name" value="HDOD DOMAIN-CONTAINING PROTEIN"/>
    <property type="match status" value="1"/>
</dbReference>
<feature type="domain" description="HDOD" evidence="1">
    <location>
        <begin position="36"/>
        <end position="228"/>
    </location>
</feature>
<dbReference type="Proteomes" id="UP000032352">
    <property type="component" value="Chromosome pTvir"/>
</dbReference>
<gene>
    <name evidence="2" type="ORF">SG34_033175</name>
</gene>
<proteinExistence type="predicted"/>
<dbReference type="SUPFAM" id="SSF109604">
    <property type="entry name" value="HD-domain/PDEase-like"/>
    <property type="match status" value="1"/>
</dbReference>
<name>A0AAE9Z9U9_9GAMM</name>
<dbReference type="KEGG" id="tvd:SG34_033175"/>
<dbReference type="CDD" id="cd00077">
    <property type="entry name" value="HDc"/>
    <property type="match status" value="1"/>
</dbReference>
<accession>A0AAE9Z9U9</accession>
<dbReference type="InterPro" id="IPR052340">
    <property type="entry name" value="RNase_Y/CdgJ"/>
</dbReference>
<dbReference type="PANTHER" id="PTHR33525">
    <property type="match status" value="1"/>
</dbReference>
<dbReference type="Gene3D" id="1.10.3210.10">
    <property type="entry name" value="Hypothetical protein af1432"/>
    <property type="match status" value="1"/>
</dbReference>
<evidence type="ECO:0000313" key="3">
    <source>
        <dbReference type="Proteomes" id="UP000032352"/>
    </source>
</evidence>
<dbReference type="Pfam" id="PF08668">
    <property type="entry name" value="HDOD"/>
    <property type="match status" value="1"/>
</dbReference>
<dbReference type="AlphaFoldDB" id="A0AAE9Z9U9"/>
<evidence type="ECO:0000259" key="1">
    <source>
        <dbReference type="PROSITE" id="PS51833"/>
    </source>
</evidence>
<reference evidence="2 3" key="1">
    <citation type="journal article" date="2015" name="Genome Announc.">
        <title>Draft Genome Sequences of Marine Isolates of Thalassomonas viridans and Thalassomonas actiniarum.</title>
        <authorList>
            <person name="Olonade I."/>
            <person name="van Zyl L.J."/>
            <person name="Trindade M."/>
        </authorList>
    </citation>
    <scope>NUCLEOTIDE SEQUENCE [LARGE SCALE GENOMIC DNA]</scope>
    <source>
        <strain evidence="2 3">XOM25</strain>
    </source>
</reference>
<organism evidence="2 3">
    <name type="scientific">Thalassomonas viridans</name>
    <dbReference type="NCBI Taxonomy" id="137584"/>
    <lineage>
        <taxon>Bacteria</taxon>
        <taxon>Pseudomonadati</taxon>
        <taxon>Pseudomonadota</taxon>
        <taxon>Gammaproteobacteria</taxon>
        <taxon>Alteromonadales</taxon>
        <taxon>Colwelliaceae</taxon>
        <taxon>Thalassomonas</taxon>
    </lineage>
</organism>
<dbReference type="InterPro" id="IPR013976">
    <property type="entry name" value="HDOD"/>
</dbReference>
<keyword evidence="3" id="KW-1185">Reference proteome</keyword>
<sequence>MFGTGHGHTSLNKVEETTLFNIRKVLNDPKKLSKAVPPLPAILIELLDTLKDPNTEFMQYVTIIKQDPGLASSVLKVANSAKYARSDQEVISVHKAVNLLGTAGITKIALTVMMEALISVSPKHHKKFGSQIWKHSQQCAAMCELLAKHDGQSGVDAHFLGLIHDIGKVVIYNCLCDALKVVSSGQLPGSQLFKELMTEMSLDLSCHIAREWGLPEIYCEALLQQRFYLASPLAKTLYKANALSEAYLLLNAGLLDEKACSGLLNKEEVDISIWQEFLDMASEQAHA</sequence>
<dbReference type="PROSITE" id="PS51833">
    <property type="entry name" value="HDOD"/>
    <property type="match status" value="1"/>
</dbReference>
<dbReference type="EMBL" id="CP059734">
    <property type="protein sequence ID" value="WDE08754.1"/>
    <property type="molecule type" value="Genomic_DNA"/>
</dbReference>
<evidence type="ECO:0000313" key="2">
    <source>
        <dbReference type="EMBL" id="WDE08754.1"/>
    </source>
</evidence>
<dbReference type="InterPro" id="IPR003607">
    <property type="entry name" value="HD/PDEase_dom"/>
</dbReference>
<reference evidence="2 3" key="2">
    <citation type="journal article" date="2022" name="Mar. Drugs">
        <title>Bioassay-Guided Fractionation Leads to the Detection of Cholic Acid Generated by the Rare Thalassomonas sp.</title>
        <authorList>
            <person name="Pheiffer F."/>
            <person name="Schneider Y.K."/>
            <person name="Hansen E.H."/>
            <person name="Andersen J.H."/>
            <person name="Isaksson J."/>
            <person name="Busche T."/>
            <person name="R C."/>
            <person name="Kalinowski J."/>
            <person name="Zyl L.V."/>
            <person name="Trindade M."/>
        </authorList>
    </citation>
    <scope>NUCLEOTIDE SEQUENCE [LARGE SCALE GENOMIC DNA]</scope>
    <source>
        <strain evidence="2 3">XOM25</strain>
    </source>
</reference>
<protein>
    <submittedName>
        <fullName evidence="2">HDOD domain-containing protein</fullName>
    </submittedName>
</protein>